<dbReference type="PANTHER" id="PTHR33908">
    <property type="entry name" value="MANNOSYLTRANSFERASE YKCB-RELATED"/>
    <property type="match status" value="1"/>
</dbReference>
<evidence type="ECO:0000256" key="3">
    <source>
        <dbReference type="ARBA" id="ARBA00022676"/>
    </source>
</evidence>
<feature type="transmembrane region" description="Helical" evidence="8">
    <location>
        <begin position="87"/>
        <end position="107"/>
    </location>
</feature>
<dbReference type="GO" id="GO:0016763">
    <property type="term" value="F:pentosyltransferase activity"/>
    <property type="evidence" value="ECO:0007669"/>
    <property type="project" value="TreeGrafter"/>
</dbReference>
<evidence type="ECO:0000313" key="11">
    <source>
        <dbReference type="Proteomes" id="UP000034032"/>
    </source>
</evidence>
<dbReference type="Proteomes" id="UP000034032">
    <property type="component" value="Unassembled WGS sequence"/>
</dbReference>
<comment type="caution">
    <text evidence="10">The sequence shown here is derived from an EMBL/GenBank/DDBJ whole genome shotgun (WGS) entry which is preliminary data.</text>
</comment>
<feature type="transmembrane region" description="Helical" evidence="8">
    <location>
        <begin position="136"/>
        <end position="155"/>
    </location>
</feature>
<feature type="transmembrane region" description="Helical" evidence="8">
    <location>
        <begin position="390"/>
        <end position="408"/>
    </location>
</feature>
<evidence type="ECO:0000313" key="10">
    <source>
        <dbReference type="EMBL" id="KKT82635.1"/>
    </source>
</evidence>
<dbReference type="GO" id="GO:0005886">
    <property type="term" value="C:plasma membrane"/>
    <property type="evidence" value="ECO:0007669"/>
    <property type="project" value="UniProtKB-SubCell"/>
</dbReference>
<evidence type="ECO:0000256" key="8">
    <source>
        <dbReference type="SAM" id="Phobius"/>
    </source>
</evidence>
<protein>
    <recommendedName>
        <fullName evidence="9">Glycosyltransferase RgtA/B/C/D-like domain-containing protein</fullName>
    </recommendedName>
</protein>
<dbReference type="EMBL" id="LCJR01000003">
    <property type="protein sequence ID" value="KKT82635.1"/>
    <property type="molecule type" value="Genomic_DNA"/>
</dbReference>
<accession>A0A0G1KGM4</accession>
<keyword evidence="3" id="KW-0328">Glycosyltransferase</keyword>
<reference evidence="10 11" key="1">
    <citation type="journal article" date="2015" name="Nature">
        <title>rRNA introns, odd ribosomes, and small enigmatic genomes across a large radiation of phyla.</title>
        <authorList>
            <person name="Brown C.T."/>
            <person name="Hug L.A."/>
            <person name="Thomas B.C."/>
            <person name="Sharon I."/>
            <person name="Castelle C.J."/>
            <person name="Singh A."/>
            <person name="Wilkins M.J."/>
            <person name="Williams K.H."/>
            <person name="Banfield J.F."/>
        </authorList>
    </citation>
    <scope>NUCLEOTIDE SEQUENCE [LARGE SCALE GENOMIC DNA]</scope>
</reference>
<feature type="transmembrane region" description="Helical" evidence="8">
    <location>
        <begin position="327"/>
        <end position="343"/>
    </location>
</feature>
<evidence type="ECO:0000256" key="6">
    <source>
        <dbReference type="ARBA" id="ARBA00022989"/>
    </source>
</evidence>
<evidence type="ECO:0000256" key="5">
    <source>
        <dbReference type="ARBA" id="ARBA00022692"/>
    </source>
</evidence>
<feature type="transmembrane region" description="Helical" evidence="8">
    <location>
        <begin position="349"/>
        <end position="369"/>
    </location>
</feature>
<dbReference type="AlphaFoldDB" id="A0A0G1KGM4"/>
<dbReference type="InterPro" id="IPR050297">
    <property type="entry name" value="LipidA_mod_glycosyltrf_83"/>
</dbReference>
<keyword evidence="2" id="KW-1003">Cell membrane</keyword>
<evidence type="ECO:0000256" key="4">
    <source>
        <dbReference type="ARBA" id="ARBA00022679"/>
    </source>
</evidence>
<feature type="transmembrane region" description="Helical" evidence="8">
    <location>
        <begin position="12"/>
        <end position="29"/>
    </location>
</feature>
<keyword evidence="7 8" id="KW-0472">Membrane</keyword>
<evidence type="ECO:0000256" key="2">
    <source>
        <dbReference type="ARBA" id="ARBA00022475"/>
    </source>
</evidence>
<feature type="domain" description="Glycosyltransferase RgtA/B/C/D-like" evidence="9">
    <location>
        <begin position="74"/>
        <end position="192"/>
    </location>
</feature>
<evidence type="ECO:0000256" key="1">
    <source>
        <dbReference type="ARBA" id="ARBA00004651"/>
    </source>
</evidence>
<sequence>MLHRTLTKRRELVVFVAIVLTAIFFRFYQLNSFPPGLYPDEAMNGNNALEALSTGNFKVFYPENNGREGLFINIQALSVEVFGNHPWSLRLVSAVMGILTVIGLYLLTKEMFEWRIAAVSGFLMAISFWHVNFSRIGFRAIMLPFVLVFGFYFFWKGIKNLRLSDFIPAGIFFGLGFHTYIPYRVAPLIVLILSLVYWWNVRKDIALSKYNEVKTKFFKGFAVMIISAIIITLPIGLYLAANPEQFNSRSGQALSVFSQDNPLQELVLSTVKTLGMFTFTGDFNQRHNIAGQPMLPWPIGIFFIMGIFHEIIHWFKRKHGHFSTTHTFILSWFFVMLLAGFLSTEAPHALRAIGAIPVVMILTAKGLWWSFEKIKILYTQAYPYKTRYELHTFIGAVMILFVVSFGFLEFNRYFKVWGPDQETAGAFNKNYTKVAEKVNAMPNQIKKYILVNAEGTLVNGVPMPSQTVMFLTDTYTAEKQKAKNIFYLTLEQYRSGQYDKGGIVIPLENK</sequence>
<dbReference type="InterPro" id="IPR038731">
    <property type="entry name" value="RgtA/B/C-like"/>
</dbReference>
<dbReference type="PANTHER" id="PTHR33908:SF3">
    <property type="entry name" value="UNDECAPRENYL PHOSPHATE-ALPHA-4-AMINO-4-DEOXY-L-ARABINOSE ARABINOSYL TRANSFERASE"/>
    <property type="match status" value="1"/>
</dbReference>
<proteinExistence type="predicted"/>
<evidence type="ECO:0000256" key="7">
    <source>
        <dbReference type="ARBA" id="ARBA00023136"/>
    </source>
</evidence>
<keyword evidence="6 8" id="KW-1133">Transmembrane helix</keyword>
<dbReference type="GO" id="GO:0010041">
    <property type="term" value="P:response to iron(III) ion"/>
    <property type="evidence" value="ECO:0007669"/>
    <property type="project" value="TreeGrafter"/>
</dbReference>
<feature type="transmembrane region" description="Helical" evidence="8">
    <location>
        <begin position="185"/>
        <end position="201"/>
    </location>
</feature>
<feature type="transmembrane region" description="Helical" evidence="8">
    <location>
        <begin position="221"/>
        <end position="241"/>
    </location>
</feature>
<name>A0A0G1KGM4_9BACT</name>
<feature type="transmembrane region" description="Helical" evidence="8">
    <location>
        <begin position="295"/>
        <end position="315"/>
    </location>
</feature>
<keyword evidence="5 8" id="KW-0812">Transmembrane</keyword>
<comment type="subcellular location">
    <subcellularLocation>
        <location evidence="1">Cell membrane</location>
        <topology evidence="1">Multi-pass membrane protein</topology>
    </subcellularLocation>
</comment>
<evidence type="ECO:0000259" key="9">
    <source>
        <dbReference type="Pfam" id="PF13231"/>
    </source>
</evidence>
<dbReference type="GO" id="GO:0009103">
    <property type="term" value="P:lipopolysaccharide biosynthetic process"/>
    <property type="evidence" value="ECO:0007669"/>
    <property type="project" value="UniProtKB-ARBA"/>
</dbReference>
<organism evidence="10 11">
    <name type="scientific">Candidatus Yanofskybacteria bacterium GW2011_GWA2_44_9</name>
    <dbReference type="NCBI Taxonomy" id="1619025"/>
    <lineage>
        <taxon>Bacteria</taxon>
        <taxon>Candidatus Yanofskyibacteriota</taxon>
    </lineage>
</organism>
<keyword evidence="4" id="KW-0808">Transferase</keyword>
<dbReference type="Pfam" id="PF13231">
    <property type="entry name" value="PMT_2"/>
    <property type="match status" value="1"/>
</dbReference>
<gene>
    <name evidence="10" type="ORF">UW79_C0003G0016</name>
</gene>